<feature type="non-terminal residue" evidence="1">
    <location>
        <position position="87"/>
    </location>
</feature>
<protein>
    <submittedName>
        <fullName evidence="1">Uncharacterized protein</fullName>
    </submittedName>
</protein>
<dbReference type="AlphaFoldDB" id="A0A820R2Q6"/>
<comment type="caution">
    <text evidence="1">The sequence shown here is derived from an EMBL/GenBank/DDBJ whole genome shotgun (WGS) entry which is preliminary data.</text>
</comment>
<proteinExistence type="predicted"/>
<organism evidence="1 2">
    <name type="scientific">Rotaria magnacalcarata</name>
    <dbReference type="NCBI Taxonomy" id="392030"/>
    <lineage>
        <taxon>Eukaryota</taxon>
        <taxon>Metazoa</taxon>
        <taxon>Spiralia</taxon>
        <taxon>Gnathifera</taxon>
        <taxon>Rotifera</taxon>
        <taxon>Eurotatoria</taxon>
        <taxon>Bdelloidea</taxon>
        <taxon>Philodinida</taxon>
        <taxon>Philodinidae</taxon>
        <taxon>Rotaria</taxon>
    </lineage>
</organism>
<evidence type="ECO:0000313" key="1">
    <source>
        <dbReference type="EMBL" id="CAF4431943.1"/>
    </source>
</evidence>
<gene>
    <name evidence="1" type="ORF">UXM345_LOCUS38999</name>
</gene>
<name>A0A820R2Q6_9BILA</name>
<dbReference type="Proteomes" id="UP000663842">
    <property type="component" value="Unassembled WGS sequence"/>
</dbReference>
<reference evidence="1" key="1">
    <citation type="submission" date="2021-02" db="EMBL/GenBank/DDBJ databases">
        <authorList>
            <person name="Nowell W R."/>
        </authorList>
    </citation>
    <scope>NUCLEOTIDE SEQUENCE</scope>
</reference>
<evidence type="ECO:0000313" key="2">
    <source>
        <dbReference type="Proteomes" id="UP000663842"/>
    </source>
</evidence>
<accession>A0A820R2Q6</accession>
<sequence>MGQMNWVTGQTRPDMAYEVCALSTIIGSATVGDIVHANKILNTLKTVKVSLQFPDLGEFQHWKMVCFSDASYANLPDGSSQGGYLVF</sequence>
<dbReference type="EMBL" id="CAJOBF010035379">
    <property type="protein sequence ID" value="CAF4431943.1"/>
    <property type="molecule type" value="Genomic_DNA"/>
</dbReference>